<evidence type="ECO:0000313" key="4">
    <source>
        <dbReference type="EMBL" id="MBE9668848.1"/>
    </source>
</evidence>
<feature type="domain" description="Fibronectin type-III" evidence="3">
    <location>
        <begin position="415"/>
        <end position="516"/>
    </location>
</feature>
<dbReference type="InterPro" id="IPR017853">
    <property type="entry name" value="GH"/>
</dbReference>
<dbReference type="Gene3D" id="2.60.40.10">
    <property type="entry name" value="Immunoglobulins"/>
    <property type="match status" value="1"/>
</dbReference>
<evidence type="ECO:0000256" key="2">
    <source>
        <dbReference type="SAM" id="SignalP"/>
    </source>
</evidence>
<evidence type="ECO:0000259" key="3">
    <source>
        <dbReference type="PROSITE" id="PS50853"/>
    </source>
</evidence>
<dbReference type="PANTHER" id="PTHR43405:SF1">
    <property type="entry name" value="GLYCOSYL HYDROLASE DIGH"/>
    <property type="match status" value="1"/>
</dbReference>
<dbReference type="InterPro" id="IPR003961">
    <property type="entry name" value="FN3_dom"/>
</dbReference>
<comment type="caution">
    <text evidence="4">The sequence shown here is derived from an EMBL/GenBank/DDBJ whole genome shotgun (WGS) entry which is preliminary data.</text>
</comment>
<accession>A0ABR9XP41</accession>
<dbReference type="SUPFAM" id="SSF49265">
    <property type="entry name" value="Fibronectin type III"/>
    <property type="match status" value="1"/>
</dbReference>
<dbReference type="Gene3D" id="3.20.20.80">
    <property type="entry name" value="Glycosidases"/>
    <property type="match status" value="1"/>
</dbReference>
<protein>
    <submittedName>
        <fullName evidence="4">Family 10 glycosylhydrolase</fullName>
    </submittedName>
</protein>
<dbReference type="InterPro" id="IPR013783">
    <property type="entry name" value="Ig-like_fold"/>
</dbReference>
<feature type="chain" id="PRO_5045204189" evidence="2">
    <location>
        <begin position="23"/>
        <end position="516"/>
    </location>
</feature>
<dbReference type="SUPFAM" id="SSF51445">
    <property type="entry name" value="(Trans)glycosidases"/>
    <property type="match status" value="1"/>
</dbReference>
<sequence>MSVYRLFFPSIIILATCFYLHAQSPVIPVTDMAPKREFRGAWVATVANIDWPSTPHLSTDKQQKELIDILEFDRKTGINAVMFQVRPAADAFYFKSHEPWSKWLTGQQGKAPDPVYDPLELAIKEAHKRAIELHAWFNPYRATLDGNFSALSPQHITRIKPEWFFIYGGIKLFNPGIPEVRDYIVEVILNVVDNYDIDGVHMDDYFYPYRIAGQKINDAEAFKKYGADFDNIDDWRRDNVNQLIKMLGDSIHKHKPYMKFGISPFGIWANKSQNPEGSNTHGGDSYYEQYADSRKWIKEGWVDYINPQLYWPFKYRLAAFENLLDWWSDNTYGRHLYIGQAAYRVNEIGSPGFKMPSQIPDQIKYMRANPRVQGSIYFSQKSLINNPLGLGDSLRKTYYNHPALPPVMLWLDSIPPNQPQQLLATAAPGKVTLKWTAPLPAKDKEPVYGYVIYRFTGDEKVNVNRAENILSIRYNTEQIAEDKTAEPNKKYIYVVTAIDRLKNESEQSEPVTVVGK</sequence>
<keyword evidence="1 2" id="KW-0732">Signal</keyword>
<name>A0ABR9XP41_9SPHI</name>
<dbReference type="InterPro" id="IPR052177">
    <property type="entry name" value="Divisome_Glycosyl_Hydrolase"/>
</dbReference>
<dbReference type="EMBL" id="JADFFM010000002">
    <property type="protein sequence ID" value="MBE9668848.1"/>
    <property type="molecule type" value="Genomic_DNA"/>
</dbReference>
<organism evidence="4 5">
    <name type="scientific">Mucilaginibacter boryungensis</name>
    <dbReference type="NCBI Taxonomy" id="768480"/>
    <lineage>
        <taxon>Bacteria</taxon>
        <taxon>Pseudomonadati</taxon>
        <taxon>Bacteroidota</taxon>
        <taxon>Sphingobacteriia</taxon>
        <taxon>Sphingobacteriales</taxon>
        <taxon>Sphingobacteriaceae</taxon>
        <taxon>Mucilaginibacter</taxon>
    </lineage>
</organism>
<dbReference type="InterPro" id="IPR003790">
    <property type="entry name" value="GHL10"/>
</dbReference>
<keyword evidence="5" id="KW-1185">Reference proteome</keyword>
<evidence type="ECO:0000256" key="1">
    <source>
        <dbReference type="ARBA" id="ARBA00022729"/>
    </source>
</evidence>
<dbReference type="Pfam" id="PF02638">
    <property type="entry name" value="GHL10"/>
    <property type="match status" value="1"/>
</dbReference>
<reference evidence="4 5" key="1">
    <citation type="submission" date="2020-10" db="EMBL/GenBank/DDBJ databases">
        <title>Mucilaginibacter mali sp. nov., isolated from rhizosphere soil of apple orchard.</title>
        <authorList>
            <person name="Lee J.-S."/>
            <person name="Kim H.S."/>
            <person name="Kim J.-S."/>
        </authorList>
    </citation>
    <scope>NUCLEOTIDE SEQUENCE [LARGE SCALE GENOMIC DNA]</scope>
    <source>
        <strain evidence="4 5">KCTC 23157</strain>
    </source>
</reference>
<dbReference type="PANTHER" id="PTHR43405">
    <property type="entry name" value="GLYCOSYL HYDROLASE DIGH"/>
    <property type="match status" value="1"/>
</dbReference>
<feature type="signal peptide" evidence="2">
    <location>
        <begin position="1"/>
        <end position="22"/>
    </location>
</feature>
<dbReference type="PROSITE" id="PS50853">
    <property type="entry name" value="FN3"/>
    <property type="match status" value="1"/>
</dbReference>
<dbReference type="InterPro" id="IPR036116">
    <property type="entry name" value="FN3_sf"/>
</dbReference>
<dbReference type="RefSeq" id="WP_194108224.1">
    <property type="nucleotide sequence ID" value="NZ_JBHTID010000004.1"/>
</dbReference>
<gene>
    <name evidence="4" type="ORF">IRJ18_20940</name>
</gene>
<dbReference type="Proteomes" id="UP000632774">
    <property type="component" value="Unassembled WGS sequence"/>
</dbReference>
<proteinExistence type="predicted"/>
<evidence type="ECO:0000313" key="5">
    <source>
        <dbReference type="Proteomes" id="UP000632774"/>
    </source>
</evidence>